<dbReference type="SUPFAM" id="SSF57701">
    <property type="entry name" value="Zn2/Cys6 DNA-binding domain"/>
    <property type="match status" value="1"/>
</dbReference>
<feature type="domain" description="Zn(2)-C6 fungal-type" evidence="3">
    <location>
        <begin position="20"/>
        <end position="53"/>
    </location>
</feature>
<dbReference type="Proteomes" id="UP000620124">
    <property type="component" value="Unassembled WGS sequence"/>
</dbReference>
<comment type="caution">
    <text evidence="4">The sequence shown here is derived from an EMBL/GenBank/DDBJ whole genome shotgun (WGS) entry which is preliminary data.</text>
</comment>
<proteinExistence type="predicted"/>
<gene>
    <name evidence="4" type="ORF">MVEN_01475100</name>
</gene>
<dbReference type="CDD" id="cd00067">
    <property type="entry name" value="GAL4"/>
    <property type="match status" value="1"/>
</dbReference>
<dbReference type="InterPro" id="IPR050987">
    <property type="entry name" value="AtrR-like"/>
</dbReference>
<dbReference type="EMBL" id="JACAZI010000012">
    <property type="protein sequence ID" value="KAF7347202.1"/>
    <property type="molecule type" value="Genomic_DNA"/>
</dbReference>
<dbReference type="Gene3D" id="4.10.240.10">
    <property type="entry name" value="Zn(2)-C6 fungal-type DNA-binding domain"/>
    <property type="match status" value="1"/>
</dbReference>
<reference evidence="4" key="1">
    <citation type="submission" date="2020-05" db="EMBL/GenBank/DDBJ databases">
        <title>Mycena genomes resolve the evolution of fungal bioluminescence.</title>
        <authorList>
            <person name="Tsai I.J."/>
        </authorList>
    </citation>
    <scope>NUCLEOTIDE SEQUENCE</scope>
    <source>
        <strain evidence="4">CCC161011</strain>
    </source>
</reference>
<dbReference type="AlphaFoldDB" id="A0A8H7CT16"/>
<protein>
    <submittedName>
        <fullName evidence="4">Fungal-trans domain-containing protein</fullName>
    </submittedName>
</protein>
<evidence type="ECO:0000256" key="1">
    <source>
        <dbReference type="ARBA" id="ARBA00022723"/>
    </source>
</evidence>
<sequence>MTEAPTGSTQSNKRRRLHSSCDSCRKKKARCDSAERPGKPCTNCITARIQCTHARVIMGEKISSSPESPKTAQEHVATILSTTTIYVPPTDHNVLERILVKVAQYARSLEEQLAALQPRPLAPIINLGSSHEDSPLRTSRDKTWTTDTDDGLDISDSLRALTIEGTNRFYGHSSSVQFIDTAMNIHGKTSHAAGVQRPEFWSIKPWEKFAVESPQLVFPEDDLLETLIKIYFDQVNPIINILHFLSFHQSILDGLHLHDPQFGALVLMVCALASRYSDDPRVFIEGDNSEHSCGWKWYSQVRRLRATFLPVPSLYQLQTICLSIPYPDSSSPEESWILAGLGIRVAQGAGAHYRDGYRKMEPLTAELYRRAFWNLVVADTMISSFTGRPSITKPSELEVDLPVACDEEYWGIPNAAQPEGKPSNSAFMPVWLELMLIFGRIQRAVFSLKMRLREEIVELDSALTKWITTIPEHLRWDPHQQNQTFLDQSAILYSTYYYAQLLIHRPFIPAPGKEPVANPTEFSSFAVCANAARSCGHVLDVQARRGRSLLHILTPIAALFDSAVVLLVNVWAVVDGSRSQTPEDFARATADVQNCLRVLRLYEKRWRGAGRNCDILSAMLNIGKYTSQSHSLKRAREVENISTPANATENSLTLPASDDDSIPQQMVALERSMRDTDHLFSLPLLTQELGCLPVYQSFEYQPTFEPNAPYPIPLYLDPQRDLELLFAADPAPESIFSEQPDGITGSDSDNIQLPQVSFNIPMGDSWQDWSTYLANVDGLYRENF</sequence>
<evidence type="ECO:0000256" key="2">
    <source>
        <dbReference type="ARBA" id="ARBA00023242"/>
    </source>
</evidence>
<dbReference type="CDD" id="cd12148">
    <property type="entry name" value="fungal_TF_MHR"/>
    <property type="match status" value="1"/>
</dbReference>
<evidence type="ECO:0000259" key="3">
    <source>
        <dbReference type="PROSITE" id="PS50048"/>
    </source>
</evidence>
<dbReference type="OrthoDB" id="4456959at2759"/>
<evidence type="ECO:0000313" key="5">
    <source>
        <dbReference type="Proteomes" id="UP000620124"/>
    </source>
</evidence>
<dbReference type="GO" id="GO:0003677">
    <property type="term" value="F:DNA binding"/>
    <property type="evidence" value="ECO:0007669"/>
    <property type="project" value="InterPro"/>
</dbReference>
<name>A0A8H7CT16_9AGAR</name>
<keyword evidence="5" id="KW-1185">Reference proteome</keyword>
<dbReference type="PANTHER" id="PTHR46910">
    <property type="entry name" value="TRANSCRIPTION FACTOR PDR1"/>
    <property type="match status" value="1"/>
</dbReference>
<dbReference type="InterPro" id="IPR007219">
    <property type="entry name" value="XnlR_reg_dom"/>
</dbReference>
<dbReference type="InterPro" id="IPR036864">
    <property type="entry name" value="Zn2-C6_fun-type_DNA-bd_sf"/>
</dbReference>
<dbReference type="SMART" id="SM00066">
    <property type="entry name" value="GAL4"/>
    <property type="match status" value="1"/>
</dbReference>
<dbReference type="GO" id="GO:0000981">
    <property type="term" value="F:DNA-binding transcription factor activity, RNA polymerase II-specific"/>
    <property type="evidence" value="ECO:0007669"/>
    <property type="project" value="InterPro"/>
</dbReference>
<dbReference type="SMART" id="SM00906">
    <property type="entry name" value="Fungal_trans"/>
    <property type="match status" value="1"/>
</dbReference>
<keyword evidence="2" id="KW-0539">Nucleus</keyword>
<dbReference type="PANTHER" id="PTHR46910:SF38">
    <property type="entry name" value="ZN(2)-C6 FUNGAL-TYPE DOMAIN-CONTAINING PROTEIN"/>
    <property type="match status" value="1"/>
</dbReference>
<organism evidence="4 5">
    <name type="scientific">Mycena venus</name>
    <dbReference type="NCBI Taxonomy" id="2733690"/>
    <lineage>
        <taxon>Eukaryota</taxon>
        <taxon>Fungi</taxon>
        <taxon>Dikarya</taxon>
        <taxon>Basidiomycota</taxon>
        <taxon>Agaricomycotina</taxon>
        <taxon>Agaricomycetes</taxon>
        <taxon>Agaricomycetidae</taxon>
        <taxon>Agaricales</taxon>
        <taxon>Marasmiineae</taxon>
        <taxon>Mycenaceae</taxon>
        <taxon>Mycena</taxon>
    </lineage>
</organism>
<dbReference type="GO" id="GO:0008270">
    <property type="term" value="F:zinc ion binding"/>
    <property type="evidence" value="ECO:0007669"/>
    <property type="project" value="InterPro"/>
</dbReference>
<dbReference type="PROSITE" id="PS50048">
    <property type="entry name" value="ZN2_CY6_FUNGAL_2"/>
    <property type="match status" value="1"/>
</dbReference>
<accession>A0A8H7CT16</accession>
<dbReference type="Pfam" id="PF04082">
    <property type="entry name" value="Fungal_trans"/>
    <property type="match status" value="1"/>
</dbReference>
<dbReference type="PROSITE" id="PS00463">
    <property type="entry name" value="ZN2_CY6_FUNGAL_1"/>
    <property type="match status" value="1"/>
</dbReference>
<dbReference type="Pfam" id="PF00172">
    <property type="entry name" value="Zn_clus"/>
    <property type="match status" value="1"/>
</dbReference>
<evidence type="ECO:0000313" key="4">
    <source>
        <dbReference type="EMBL" id="KAF7347202.1"/>
    </source>
</evidence>
<dbReference type="InterPro" id="IPR001138">
    <property type="entry name" value="Zn2Cys6_DnaBD"/>
</dbReference>
<dbReference type="GO" id="GO:0006351">
    <property type="term" value="P:DNA-templated transcription"/>
    <property type="evidence" value="ECO:0007669"/>
    <property type="project" value="InterPro"/>
</dbReference>
<keyword evidence="1" id="KW-0479">Metal-binding</keyword>